<evidence type="ECO:0000256" key="5">
    <source>
        <dbReference type="ARBA" id="ARBA00022723"/>
    </source>
</evidence>
<comment type="similarity">
    <text evidence="3 10">Belongs to the cytochrome P450 family.</text>
</comment>
<dbReference type="FunFam" id="1.10.630.10:FF:000452">
    <property type="entry name" value="Cytochrome P450, family 2, subfamily d, polypeptide 22"/>
    <property type="match status" value="1"/>
</dbReference>
<dbReference type="GO" id="GO:0019369">
    <property type="term" value="P:arachidonate metabolic process"/>
    <property type="evidence" value="ECO:0000318"/>
    <property type="project" value="GO_Central"/>
</dbReference>
<dbReference type="GO" id="GO:0009822">
    <property type="term" value="P:alkaloid catabolic process"/>
    <property type="evidence" value="ECO:0007669"/>
    <property type="project" value="Ensembl"/>
</dbReference>
<dbReference type="PANTHER" id="PTHR24300:SF1">
    <property type="entry name" value="CYTOCHROME P450 2D6-RELATED"/>
    <property type="match status" value="1"/>
</dbReference>
<dbReference type="PRINTS" id="PR00463">
    <property type="entry name" value="EP450I"/>
</dbReference>
<dbReference type="AlphaFoldDB" id="A0A5F8H4Q6"/>
<accession>A0A5F8H4Q6</accession>
<dbReference type="Proteomes" id="UP000002280">
    <property type="component" value="Chromosome 8"/>
</dbReference>
<dbReference type="GO" id="GO:0062189">
    <property type="term" value="F:anandamide 14,15 epoxidase activity"/>
    <property type="evidence" value="ECO:0007669"/>
    <property type="project" value="Ensembl"/>
</dbReference>
<evidence type="ECO:0000256" key="11">
    <source>
        <dbReference type="RuleBase" id="RU368047"/>
    </source>
</evidence>
<dbReference type="InterPro" id="IPR002401">
    <property type="entry name" value="Cyt_P450_E_grp-I"/>
</dbReference>
<keyword evidence="13" id="KW-1185">Reference proteome</keyword>
<dbReference type="GO" id="GO:0006805">
    <property type="term" value="P:xenobiotic metabolic process"/>
    <property type="evidence" value="ECO:0000318"/>
    <property type="project" value="GO_Central"/>
</dbReference>
<dbReference type="GO" id="GO:0042572">
    <property type="term" value="P:retinol metabolic process"/>
    <property type="evidence" value="ECO:0007669"/>
    <property type="project" value="Ensembl"/>
</dbReference>
<evidence type="ECO:0000256" key="6">
    <source>
        <dbReference type="ARBA" id="ARBA00023002"/>
    </source>
</evidence>
<evidence type="ECO:0000313" key="13">
    <source>
        <dbReference type="Proteomes" id="UP000002280"/>
    </source>
</evidence>
<evidence type="ECO:0000256" key="8">
    <source>
        <dbReference type="ARBA" id="ARBA00023136"/>
    </source>
</evidence>
<dbReference type="GO" id="GO:0090350">
    <property type="term" value="P:negative regulation of organofluorine metabolic process"/>
    <property type="evidence" value="ECO:0007669"/>
    <property type="project" value="Ensembl"/>
</dbReference>
<dbReference type="GO" id="GO:0033076">
    <property type="term" value="P:isoquinoline alkaloid metabolic process"/>
    <property type="evidence" value="ECO:0007669"/>
    <property type="project" value="Ensembl"/>
</dbReference>
<evidence type="ECO:0000256" key="1">
    <source>
        <dbReference type="ARBA" id="ARBA00001971"/>
    </source>
</evidence>
<evidence type="ECO:0000256" key="4">
    <source>
        <dbReference type="ARBA" id="ARBA00022617"/>
    </source>
</evidence>
<dbReference type="PROSITE" id="PS00086">
    <property type="entry name" value="CYTOCHROME_P450"/>
    <property type="match status" value="1"/>
</dbReference>
<keyword evidence="4 9" id="KW-0349">Heme</keyword>
<dbReference type="PANTHER" id="PTHR24300">
    <property type="entry name" value="CYTOCHROME P450 508A4-RELATED"/>
    <property type="match status" value="1"/>
</dbReference>
<evidence type="ECO:0000256" key="2">
    <source>
        <dbReference type="ARBA" id="ARBA00004370"/>
    </source>
</evidence>
<dbReference type="GO" id="GO:0042178">
    <property type="term" value="P:xenobiotic catabolic process"/>
    <property type="evidence" value="ECO:0007669"/>
    <property type="project" value="Ensembl"/>
</dbReference>
<dbReference type="Gene3D" id="1.10.630.10">
    <property type="entry name" value="Cytochrome P450"/>
    <property type="match status" value="2"/>
</dbReference>
<sequence>MPGLRGGRGNELPGFELGYPPLPSMPLPALGQVSSGLPVRPGSSRRSSGKVFSVQLLWKPAVVLSRPDAVREALVHRSEDTAGRPPSLVYSHLGFGPKCVVLAQYGEAWKEQRRFSLTTLRNLGLGKQSLERWVTAEADFLCSAFAAREGRAFDPSHLLTCSVTNVISSLTYANRFDYEDRKLQRLLELLERSLKEDVGLLRELSCLSVIPPVFCFFFFNLLPSPARPGGRRLAPGAPPYPPPLCPQAKGTPGSSFTPANLRMVVADLFTAGMVTTATTLRWALLLLLLHPDVQRESPGAPQKMVGTWVCKVQEEVDVVIGRSRRPTMKDQAHMPFTNAVIHEVQRFGDIVPLGIPHMTTRDTEIQGFFIPKGTVLITNLSSVLKDEATWEQPYRFYPEHFLDAEGRFVKPEAFMPFSAGRRVCLGEPLAKMELFLFFTCLLQDFSFVLPPGHSKPSDKAEVSFLSAPQPFQLCAVPR</sequence>
<feature type="binding site" description="axial binding residue" evidence="9">
    <location>
        <position position="424"/>
    </location>
    <ligand>
        <name>heme</name>
        <dbReference type="ChEBI" id="CHEBI:30413"/>
    </ligand>
    <ligandPart>
        <name>Fe</name>
        <dbReference type="ChEBI" id="CHEBI:18248"/>
    </ligandPart>
</feature>
<dbReference type="GO" id="GO:0009804">
    <property type="term" value="P:coumarin metabolic process"/>
    <property type="evidence" value="ECO:0007669"/>
    <property type="project" value="Ensembl"/>
</dbReference>
<keyword evidence="6 10" id="KW-0560">Oxidoreductase</keyword>
<reference evidence="12" key="2">
    <citation type="submission" date="2025-08" db="UniProtKB">
        <authorList>
            <consortium name="Ensembl"/>
        </authorList>
    </citation>
    <scope>IDENTIFICATION</scope>
</reference>
<dbReference type="GeneTree" id="ENSGT00940000153331"/>
<dbReference type="GO" id="GO:0020037">
    <property type="term" value="F:heme binding"/>
    <property type="evidence" value="ECO:0000318"/>
    <property type="project" value="GO_Central"/>
</dbReference>
<dbReference type="GO" id="GO:0008210">
    <property type="term" value="P:estrogen metabolic process"/>
    <property type="evidence" value="ECO:0007669"/>
    <property type="project" value="Ensembl"/>
</dbReference>
<organism evidence="12 13">
    <name type="scientific">Monodelphis domestica</name>
    <name type="common">Gray short-tailed opossum</name>
    <dbReference type="NCBI Taxonomy" id="13616"/>
    <lineage>
        <taxon>Eukaryota</taxon>
        <taxon>Metazoa</taxon>
        <taxon>Chordata</taxon>
        <taxon>Craniata</taxon>
        <taxon>Vertebrata</taxon>
        <taxon>Euteleostomi</taxon>
        <taxon>Mammalia</taxon>
        <taxon>Metatheria</taxon>
        <taxon>Didelphimorphia</taxon>
        <taxon>Didelphidae</taxon>
        <taxon>Monodelphis</taxon>
    </lineage>
</organism>
<dbReference type="GO" id="GO:0070989">
    <property type="term" value="P:oxidative demethylation"/>
    <property type="evidence" value="ECO:0007669"/>
    <property type="project" value="Ensembl"/>
</dbReference>
<dbReference type="InterPro" id="IPR001128">
    <property type="entry name" value="Cyt_P450"/>
</dbReference>
<keyword evidence="5 9" id="KW-0479">Metal-binding</keyword>
<dbReference type="GO" id="GO:0005737">
    <property type="term" value="C:cytoplasm"/>
    <property type="evidence" value="ECO:0000318"/>
    <property type="project" value="GO_Central"/>
</dbReference>
<evidence type="ECO:0000256" key="3">
    <source>
        <dbReference type="ARBA" id="ARBA00010617"/>
    </source>
</evidence>
<dbReference type="STRING" id="13616.ENSMODP00000054817"/>
<dbReference type="Ensembl" id="ENSMODT00000066245.1">
    <property type="protein sequence ID" value="ENSMODP00000054817.1"/>
    <property type="gene ID" value="ENSMODG00000007024.4"/>
</dbReference>
<comment type="cofactor">
    <cofactor evidence="1 9 11">
        <name>heme</name>
        <dbReference type="ChEBI" id="CHEBI:30413"/>
    </cofactor>
</comment>
<dbReference type="GO" id="GO:0062188">
    <property type="term" value="F:anandamide 11,12 epoxidase activity"/>
    <property type="evidence" value="ECO:0007669"/>
    <property type="project" value="Ensembl"/>
</dbReference>
<comment type="subcellular location">
    <subcellularLocation>
        <location evidence="11">Endoplasmic reticulum membrane</location>
    </subcellularLocation>
    <subcellularLocation>
        <location evidence="11">Microsome membrane</location>
    </subcellularLocation>
    <subcellularLocation>
        <location evidence="2">Membrane</location>
    </subcellularLocation>
</comment>
<dbReference type="GO" id="GO:0016712">
    <property type="term" value="F:oxidoreductase activity, acting on paired donors, with incorporation or reduction of molecular oxygen, reduced flavin or flavoprotein as one donor, and incorporation of one atom of oxygen"/>
    <property type="evidence" value="ECO:0000318"/>
    <property type="project" value="GO_Central"/>
</dbReference>
<dbReference type="GO" id="GO:0016098">
    <property type="term" value="P:monoterpenoid metabolic process"/>
    <property type="evidence" value="ECO:0007669"/>
    <property type="project" value="Ensembl"/>
</dbReference>
<dbReference type="PRINTS" id="PR00385">
    <property type="entry name" value="P450"/>
</dbReference>
<dbReference type="InParanoid" id="A0A5F8H4Q6"/>
<keyword evidence="7 9" id="KW-0408">Iron</keyword>
<dbReference type="SUPFAM" id="SSF48264">
    <property type="entry name" value="Cytochrome P450"/>
    <property type="match status" value="1"/>
</dbReference>
<evidence type="ECO:0000313" key="12">
    <source>
        <dbReference type="Ensembl" id="ENSMODP00000054817.1"/>
    </source>
</evidence>
<comment type="function">
    <text evidence="11">Cytochromes P450 are a group of heme-thiolate monooxygenases. In liver microsomes, this enzyme is involved in an NADPH-dependent electron transport pathway. It oxidizes a variety of structurally unrelated compounds, including steroids, fatty acids, and xenobiotics.</text>
</comment>
<dbReference type="GO" id="GO:0062187">
    <property type="term" value="F:anandamide 8,9 epoxidase activity"/>
    <property type="evidence" value="ECO:0007669"/>
    <property type="project" value="Ensembl"/>
</dbReference>
<evidence type="ECO:0000256" key="9">
    <source>
        <dbReference type="PIRSR" id="PIRSR602401-1"/>
    </source>
</evidence>
<protein>
    <recommendedName>
        <fullName evidence="11">Cytochrome P450</fullName>
        <ecNumber evidence="11">1.14.14.-</ecNumber>
    </recommendedName>
</protein>
<name>A0A5F8H4Q6_MONDO</name>
<dbReference type="GO" id="GO:0005789">
    <property type="term" value="C:endoplasmic reticulum membrane"/>
    <property type="evidence" value="ECO:0007669"/>
    <property type="project" value="UniProtKB-SubCell"/>
</dbReference>
<dbReference type="Pfam" id="PF00067">
    <property type="entry name" value="p450"/>
    <property type="match status" value="2"/>
</dbReference>
<dbReference type="InterPro" id="IPR017972">
    <property type="entry name" value="Cyt_P450_CS"/>
</dbReference>
<dbReference type="InterPro" id="IPR036396">
    <property type="entry name" value="Cyt_P450_sf"/>
</dbReference>
<keyword evidence="8" id="KW-0472">Membrane</keyword>
<keyword evidence="10" id="KW-0503">Monooxygenase</keyword>
<reference evidence="12 13" key="1">
    <citation type="journal article" date="2007" name="Nature">
        <title>Genome of the marsupial Monodelphis domestica reveals innovation in non-coding sequences.</title>
        <authorList>
            <person name="Mikkelsen T.S."/>
            <person name="Wakefield M.J."/>
            <person name="Aken B."/>
            <person name="Amemiya C.T."/>
            <person name="Chang J.L."/>
            <person name="Duke S."/>
            <person name="Garber M."/>
            <person name="Gentles A.J."/>
            <person name="Goodstadt L."/>
            <person name="Heger A."/>
            <person name="Jurka J."/>
            <person name="Kamal M."/>
            <person name="Mauceli E."/>
            <person name="Searle S.M."/>
            <person name="Sharpe T."/>
            <person name="Baker M.L."/>
            <person name="Batzer M.A."/>
            <person name="Benos P.V."/>
            <person name="Belov K."/>
            <person name="Clamp M."/>
            <person name="Cook A."/>
            <person name="Cuff J."/>
            <person name="Das R."/>
            <person name="Davidow L."/>
            <person name="Deakin J.E."/>
            <person name="Fazzari M.J."/>
            <person name="Glass J.L."/>
            <person name="Grabherr M."/>
            <person name="Greally J.M."/>
            <person name="Gu W."/>
            <person name="Hore T.A."/>
            <person name="Huttley G.A."/>
            <person name="Kleber M."/>
            <person name="Jirtle R.L."/>
            <person name="Koina E."/>
            <person name="Lee J.T."/>
            <person name="Mahony S."/>
            <person name="Marra M.A."/>
            <person name="Miller R.D."/>
            <person name="Nicholls R.D."/>
            <person name="Oda M."/>
            <person name="Papenfuss A.T."/>
            <person name="Parra Z.E."/>
            <person name="Pollock D.D."/>
            <person name="Ray D.A."/>
            <person name="Schein J.E."/>
            <person name="Speed T.P."/>
            <person name="Thompson K."/>
            <person name="VandeBerg J.L."/>
            <person name="Wade C.M."/>
            <person name="Walker J.A."/>
            <person name="Waters P.D."/>
            <person name="Webber C."/>
            <person name="Weidman J.R."/>
            <person name="Xie X."/>
            <person name="Zody M.C."/>
            <person name="Baldwin J."/>
            <person name="Abdouelleil A."/>
            <person name="Abdulkadir J."/>
            <person name="Abebe A."/>
            <person name="Abera B."/>
            <person name="Abreu J."/>
            <person name="Acer S.C."/>
            <person name="Aftuck L."/>
            <person name="Alexander A."/>
            <person name="An P."/>
            <person name="Anderson E."/>
            <person name="Anderson S."/>
            <person name="Arachi H."/>
            <person name="Azer M."/>
            <person name="Bachantsang P."/>
            <person name="Barry A."/>
            <person name="Bayul T."/>
            <person name="Berlin A."/>
            <person name="Bessette D."/>
            <person name="Bloom T."/>
            <person name="Bloom T."/>
            <person name="Boguslavskiy L."/>
            <person name="Bonnet C."/>
            <person name="Boukhgalter B."/>
            <person name="Bourzgui I."/>
            <person name="Brown A."/>
            <person name="Cahill P."/>
            <person name="Channer S."/>
            <person name="Cheshatsang Y."/>
            <person name="Chuda L."/>
            <person name="Citroen M."/>
            <person name="Collymore A."/>
            <person name="Cooke P."/>
            <person name="Costello M."/>
            <person name="D'Aco K."/>
            <person name="Daza R."/>
            <person name="De Haan G."/>
            <person name="DeGray S."/>
            <person name="DeMaso C."/>
            <person name="Dhargay N."/>
            <person name="Dooley K."/>
            <person name="Dooley E."/>
            <person name="Doricent M."/>
            <person name="Dorje P."/>
            <person name="Dorjee K."/>
            <person name="Dupes A."/>
            <person name="Elong R."/>
            <person name="Falk J."/>
            <person name="Farina A."/>
            <person name="Faro S."/>
            <person name="Ferguson D."/>
            <person name="Fisher S."/>
            <person name="Foley C.D."/>
            <person name="Franke A."/>
            <person name="Friedrich D."/>
            <person name="Gadbois L."/>
            <person name="Gearin G."/>
            <person name="Gearin C.R."/>
            <person name="Giannoukos G."/>
            <person name="Goode T."/>
            <person name="Graham J."/>
            <person name="Grandbois E."/>
            <person name="Grewal S."/>
            <person name="Gyaltsen K."/>
            <person name="Hafez N."/>
            <person name="Hagos B."/>
            <person name="Hall J."/>
            <person name="Henson C."/>
            <person name="Hollinger A."/>
            <person name="Honan T."/>
            <person name="Huard M.D."/>
            <person name="Hughes L."/>
            <person name="Hurhula B."/>
            <person name="Husby M.E."/>
            <person name="Kamat A."/>
            <person name="Kanga B."/>
            <person name="Kashin S."/>
            <person name="Khazanovich D."/>
            <person name="Kisner P."/>
            <person name="Lance K."/>
            <person name="Lara M."/>
            <person name="Lee W."/>
            <person name="Lennon N."/>
            <person name="Letendre F."/>
            <person name="LeVine R."/>
            <person name="Lipovsky A."/>
            <person name="Liu X."/>
            <person name="Liu J."/>
            <person name="Liu S."/>
            <person name="Lokyitsang T."/>
            <person name="Lokyitsang Y."/>
            <person name="Lubonja R."/>
            <person name="Lui A."/>
            <person name="MacDonald P."/>
            <person name="Magnisalis V."/>
            <person name="Maru K."/>
            <person name="Matthews C."/>
            <person name="McCusker W."/>
            <person name="McDonough S."/>
            <person name="Mehta T."/>
            <person name="Meldrim J."/>
            <person name="Meneus L."/>
            <person name="Mihai O."/>
            <person name="Mihalev A."/>
            <person name="Mihova T."/>
            <person name="Mittelman R."/>
            <person name="Mlenga V."/>
            <person name="Montmayeur A."/>
            <person name="Mulrain L."/>
            <person name="Navidi A."/>
            <person name="Naylor J."/>
            <person name="Negash T."/>
            <person name="Nguyen T."/>
            <person name="Nguyen N."/>
            <person name="Nicol R."/>
            <person name="Norbu C."/>
            <person name="Norbu N."/>
            <person name="Novod N."/>
            <person name="O'Neill B."/>
            <person name="Osman S."/>
            <person name="Markiewicz E."/>
            <person name="Oyono O.L."/>
            <person name="Patti C."/>
            <person name="Phunkhang P."/>
            <person name="Pierre F."/>
            <person name="Priest M."/>
            <person name="Raghuraman S."/>
            <person name="Rege F."/>
            <person name="Reyes R."/>
            <person name="Rise C."/>
            <person name="Rogov P."/>
            <person name="Ross K."/>
            <person name="Ryan E."/>
            <person name="Settipalli S."/>
            <person name="Shea T."/>
            <person name="Sherpa N."/>
            <person name="Shi L."/>
            <person name="Shih D."/>
            <person name="Sparrow T."/>
            <person name="Spaulding J."/>
            <person name="Stalker J."/>
            <person name="Stange-Thomann N."/>
            <person name="Stavropoulos S."/>
            <person name="Stone C."/>
            <person name="Strader C."/>
            <person name="Tesfaye S."/>
            <person name="Thomson T."/>
            <person name="Thoulutsang Y."/>
            <person name="Thoulutsang D."/>
            <person name="Topham K."/>
            <person name="Topping I."/>
            <person name="Tsamla T."/>
            <person name="Vassiliev H."/>
            <person name="Vo A."/>
            <person name="Wangchuk T."/>
            <person name="Wangdi T."/>
            <person name="Weiand M."/>
            <person name="Wilkinson J."/>
            <person name="Wilson A."/>
            <person name="Yadav S."/>
            <person name="Young G."/>
            <person name="Yu Q."/>
            <person name="Zembek L."/>
            <person name="Zhong D."/>
            <person name="Zimmer A."/>
            <person name="Zwirko Z."/>
            <person name="Jaffe D.B."/>
            <person name="Alvarez P."/>
            <person name="Brockman W."/>
            <person name="Butler J."/>
            <person name="Chin C."/>
            <person name="Gnerre S."/>
            <person name="MacCallum I."/>
            <person name="Graves J.A."/>
            <person name="Ponting C.P."/>
            <person name="Breen M."/>
            <person name="Samollow P.B."/>
            <person name="Lander E.S."/>
            <person name="Lindblad-Toh K."/>
        </authorList>
    </citation>
    <scope>NUCLEOTIDE SEQUENCE [LARGE SCALE GENOMIC DNA]</scope>
</reference>
<dbReference type="InterPro" id="IPR050182">
    <property type="entry name" value="Cytochrome_P450_fam2"/>
</dbReference>
<dbReference type="InterPro" id="IPR008069">
    <property type="entry name" value="Cyt_P450_E_grp-I_CYP2D-like"/>
</dbReference>
<dbReference type="GO" id="GO:0005506">
    <property type="term" value="F:iron ion binding"/>
    <property type="evidence" value="ECO:0007669"/>
    <property type="project" value="UniProtKB-UniRule"/>
</dbReference>
<dbReference type="EC" id="1.14.14.-" evidence="11"/>
<dbReference type="FunCoup" id="A0A5F8H4Q6">
    <property type="interactions" value="304"/>
</dbReference>
<dbReference type="OMA" id="HCQRYAG"/>
<proteinExistence type="inferred from homology"/>
<dbReference type="PRINTS" id="PR01686">
    <property type="entry name" value="EP450ICYP2D"/>
</dbReference>
<evidence type="ECO:0000256" key="7">
    <source>
        <dbReference type="ARBA" id="ARBA00023004"/>
    </source>
</evidence>
<reference evidence="12" key="3">
    <citation type="submission" date="2025-09" db="UniProtKB">
        <authorList>
            <consortium name="Ensembl"/>
        </authorList>
    </citation>
    <scope>IDENTIFICATION</scope>
</reference>
<dbReference type="Bgee" id="ENSMODG00000007024">
    <property type="expression patterns" value="Expressed in adult mammalian kidney and 18 other cell types or tissues"/>
</dbReference>
<gene>
    <name evidence="12" type="primary">CYP2D6</name>
</gene>
<dbReference type="GO" id="GO:0005739">
    <property type="term" value="C:mitochondrion"/>
    <property type="evidence" value="ECO:0007669"/>
    <property type="project" value="Ensembl"/>
</dbReference>
<evidence type="ECO:0000256" key="10">
    <source>
        <dbReference type="RuleBase" id="RU000461"/>
    </source>
</evidence>